<dbReference type="EMBL" id="MBTG01000012">
    <property type="protein sequence ID" value="OPH57738.1"/>
    <property type="molecule type" value="Genomic_DNA"/>
</dbReference>
<name>A0A1V4HKT1_9BACL</name>
<organism evidence="1 2">
    <name type="scientific">Paenibacillus ferrarius</name>
    <dbReference type="NCBI Taxonomy" id="1469647"/>
    <lineage>
        <taxon>Bacteria</taxon>
        <taxon>Bacillati</taxon>
        <taxon>Bacillota</taxon>
        <taxon>Bacilli</taxon>
        <taxon>Bacillales</taxon>
        <taxon>Paenibacillaceae</taxon>
        <taxon>Paenibacillus</taxon>
    </lineage>
</organism>
<sequence>MQEFTSKRTEKARKPAIMQAFLAFSSFKHEMVHKRCIIAGIQCQRAKPARKRCIIAGISEMIN</sequence>
<gene>
    <name evidence="1" type="ORF">BC351_04300</name>
</gene>
<reference evidence="2" key="1">
    <citation type="submission" date="2016-07" db="EMBL/GenBank/DDBJ databases">
        <authorList>
            <person name="Florea S."/>
            <person name="Webb J.S."/>
            <person name="Jaromczyk J."/>
            <person name="Schardl C.L."/>
        </authorList>
    </citation>
    <scope>NUCLEOTIDE SEQUENCE [LARGE SCALE GENOMIC DNA]</scope>
    <source>
        <strain evidence="2">CY1</strain>
    </source>
</reference>
<evidence type="ECO:0000313" key="2">
    <source>
        <dbReference type="Proteomes" id="UP000190626"/>
    </source>
</evidence>
<proteinExistence type="predicted"/>
<dbReference type="Proteomes" id="UP000190626">
    <property type="component" value="Unassembled WGS sequence"/>
</dbReference>
<comment type="caution">
    <text evidence="1">The sequence shown here is derived from an EMBL/GenBank/DDBJ whole genome shotgun (WGS) entry which is preliminary data.</text>
</comment>
<dbReference type="AlphaFoldDB" id="A0A1V4HKT1"/>
<accession>A0A1V4HKT1</accession>
<evidence type="ECO:0000313" key="1">
    <source>
        <dbReference type="EMBL" id="OPH57738.1"/>
    </source>
</evidence>
<keyword evidence="2" id="KW-1185">Reference proteome</keyword>
<protein>
    <submittedName>
        <fullName evidence="1">Uncharacterized protein</fullName>
    </submittedName>
</protein>